<dbReference type="GO" id="GO:0005524">
    <property type="term" value="F:ATP binding"/>
    <property type="evidence" value="ECO:0007669"/>
    <property type="project" value="UniProtKB-UniRule"/>
</dbReference>
<feature type="region of interest" description="Disordered" evidence="5">
    <location>
        <begin position="606"/>
        <end position="633"/>
    </location>
</feature>
<feature type="compositionally biased region" description="Basic and acidic residues" evidence="5">
    <location>
        <begin position="619"/>
        <end position="633"/>
    </location>
</feature>
<evidence type="ECO:0000256" key="2">
    <source>
        <dbReference type="ARBA" id="ARBA00022741"/>
    </source>
</evidence>
<dbReference type="Gene3D" id="3.30.200.20">
    <property type="entry name" value="Phosphorylase Kinase, domain 1"/>
    <property type="match status" value="1"/>
</dbReference>
<feature type="transmembrane region" description="Helical" evidence="6">
    <location>
        <begin position="698"/>
        <end position="717"/>
    </location>
</feature>
<evidence type="ECO:0000256" key="1">
    <source>
        <dbReference type="ARBA" id="ARBA00022737"/>
    </source>
</evidence>
<evidence type="ECO:0000256" key="4">
    <source>
        <dbReference type="ARBA" id="ARBA00023043"/>
    </source>
</evidence>
<dbReference type="Gene3D" id="1.10.510.10">
    <property type="entry name" value="Transferase(Phosphotransferase) domain 1"/>
    <property type="match status" value="1"/>
</dbReference>
<dbReference type="InterPro" id="IPR000719">
    <property type="entry name" value="Prot_kinase_dom"/>
</dbReference>
<dbReference type="PROSITE" id="PS00107">
    <property type="entry name" value="PROTEIN_KINASE_ATP"/>
    <property type="match status" value="1"/>
</dbReference>
<accession>A0A7R8WKS7</accession>
<dbReference type="InterPro" id="IPR008271">
    <property type="entry name" value="Ser/Thr_kinase_AS"/>
</dbReference>
<evidence type="ECO:0000256" key="6">
    <source>
        <dbReference type="SAM" id="Phobius"/>
    </source>
</evidence>
<dbReference type="GO" id="GO:0004672">
    <property type="term" value="F:protein kinase activity"/>
    <property type="evidence" value="ECO:0007669"/>
    <property type="project" value="InterPro"/>
</dbReference>
<proteinExistence type="predicted"/>
<feature type="region of interest" description="Disordered" evidence="5">
    <location>
        <begin position="1"/>
        <end position="20"/>
    </location>
</feature>
<protein>
    <submittedName>
        <fullName evidence="7">Uncharacterized protein</fullName>
    </submittedName>
</protein>
<dbReference type="PRINTS" id="PR01415">
    <property type="entry name" value="ANKYRIN"/>
</dbReference>
<dbReference type="SMART" id="SM00220">
    <property type="entry name" value="S_TKc"/>
    <property type="match status" value="1"/>
</dbReference>
<keyword evidence="4" id="KW-0040">ANK repeat</keyword>
<dbReference type="Gene3D" id="1.25.40.20">
    <property type="entry name" value="Ankyrin repeat-containing domain"/>
    <property type="match status" value="3"/>
</dbReference>
<dbReference type="Pfam" id="PF12796">
    <property type="entry name" value="Ank_2"/>
    <property type="match status" value="3"/>
</dbReference>
<dbReference type="PANTHER" id="PTHR24198">
    <property type="entry name" value="ANKYRIN REPEAT AND PROTEIN KINASE DOMAIN-CONTAINING PROTEIN"/>
    <property type="match status" value="1"/>
</dbReference>
<dbReference type="PROSITE" id="PS50297">
    <property type="entry name" value="ANK_REP_REGION"/>
    <property type="match status" value="6"/>
</dbReference>
<name>A0A7R8WKS7_9CRUS</name>
<keyword evidence="1" id="KW-0677">Repeat</keyword>
<dbReference type="InterPro" id="IPR036770">
    <property type="entry name" value="Ankyrin_rpt-contain_sf"/>
</dbReference>
<dbReference type="InterPro" id="IPR002110">
    <property type="entry name" value="Ankyrin_rpt"/>
</dbReference>
<dbReference type="PROSITE" id="PS50011">
    <property type="entry name" value="PROTEIN_KINASE_DOM"/>
    <property type="match status" value="1"/>
</dbReference>
<dbReference type="PANTHER" id="PTHR24198:SF165">
    <property type="entry name" value="ANKYRIN REPEAT-CONTAINING PROTEIN-RELATED"/>
    <property type="match status" value="1"/>
</dbReference>
<dbReference type="OrthoDB" id="6242531at2759"/>
<reference evidence="7" key="1">
    <citation type="submission" date="2020-11" db="EMBL/GenBank/DDBJ databases">
        <authorList>
            <person name="Tran Van P."/>
        </authorList>
    </citation>
    <scope>NUCLEOTIDE SEQUENCE</scope>
</reference>
<dbReference type="SMART" id="SM00248">
    <property type="entry name" value="ANK"/>
    <property type="match status" value="7"/>
</dbReference>
<dbReference type="PROSITE" id="PS00108">
    <property type="entry name" value="PROTEIN_KINASE_ST"/>
    <property type="match status" value="1"/>
</dbReference>
<organism evidence="7">
    <name type="scientific">Cyprideis torosa</name>
    <dbReference type="NCBI Taxonomy" id="163714"/>
    <lineage>
        <taxon>Eukaryota</taxon>
        <taxon>Metazoa</taxon>
        <taxon>Ecdysozoa</taxon>
        <taxon>Arthropoda</taxon>
        <taxon>Crustacea</taxon>
        <taxon>Oligostraca</taxon>
        <taxon>Ostracoda</taxon>
        <taxon>Podocopa</taxon>
        <taxon>Podocopida</taxon>
        <taxon>Cytherocopina</taxon>
        <taxon>Cytheroidea</taxon>
        <taxon>Cytherideidae</taxon>
        <taxon>Cyprideis</taxon>
    </lineage>
</organism>
<dbReference type="InterPro" id="IPR011009">
    <property type="entry name" value="Kinase-like_dom_sf"/>
</dbReference>
<gene>
    <name evidence="7" type="ORF">CTOB1V02_LOCUS11413</name>
</gene>
<evidence type="ECO:0000256" key="5">
    <source>
        <dbReference type="SAM" id="MobiDB-lite"/>
    </source>
</evidence>
<feature type="compositionally biased region" description="Polar residues" evidence="5">
    <location>
        <begin position="1"/>
        <end position="11"/>
    </location>
</feature>
<dbReference type="EMBL" id="OB666571">
    <property type="protein sequence ID" value="CAD7233592.1"/>
    <property type="molecule type" value="Genomic_DNA"/>
</dbReference>
<dbReference type="AlphaFoldDB" id="A0A7R8WKS7"/>
<keyword evidence="2" id="KW-0547">Nucleotide-binding</keyword>
<dbReference type="Pfam" id="PF00069">
    <property type="entry name" value="Pkinase"/>
    <property type="match status" value="1"/>
</dbReference>
<keyword evidence="6" id="KW-1133">Transmembrane helix</keyword>
<dbReference type="InterPro" id="IPR017441">
    <property type="entry name" value="Protein_kinase_ATP_BS"/>
</dbReference>
<sequence>MAESVQLASEQPTERSTEEFTSYSPWNILKEKLQPRHGRWTPLHWAANGGHTSSVACLLEMGALVDVAEKKEKWRPLHLACCGGHTPCAELLLSAGADINARDRNGLTPLHHCSREGHRPVLLTLLDLGAVVDCKDEKGMTPLFYACGSGHVSLVRDLVTHGADVNRRDLWGWTPLTGASDRGHEAVVKFLVEETKVDLEKEYNIVGMTALASAARKDHTQVMKVLLAAGAKVNARHSDHNTPLEWACSEGSLEGVRLLIEHGADWRVTNETGVNAVWYALRRGNRCLREYFMSLCGKKYMLEVSQMKRTLPERLKSEFTEIEEIGQGSFGTVVKGKKDGRTYAVKEVKYPDLPASTEKERNERPWNKEYEAMGVGLYSTFICRLIRHWRQGESSFFQMEFCELDLHGWMSKEKPKSRKKNVVLRFLCDCSSGLRYLHDQMKIIHRDIKPGNIFLRKESDVEGTTRLVAKIGDLGLVTDRSNPKGEFYFERSQGGGAGVYLAPEIKGIALKTEKDPVVHGVPKYDEKIDIYSIGAVYFDLLFLEPESGYSDCRWVVYNKFKSAFPDYFPVICRMLGGKEEKHERPPAYEVEDEAYRWLQEWLQTPESASEDHWESDDGEDKRKEEKNGNKMPAMKEQEVKRNKMAAAINEEQFQKMWKNYYRKIEEREMRKMAAMKQKELLEKEMSLKKSKLKTGLEISLVLLSAYLFYYFLALLGIQS</sequence>
<keyword evidence="6" id="KW-0812">Transmembrane</keyword>
<evidence type="ECO:0000256" key="3">
    <source>
        <dbReference type="ARBA" id="ARBA00022840"/>
    </source>
</evidence>
<keyword evidence="3" id="KW-0067">ATP-binding</keyword>
<evidence type="ECO:0000313" key="7">
    <source>
        <dbReference type="EMBL" id="CAD7233592.1"/>
    </source>
</evidence>
<dbReference type="SUPFAM" id="SSF48403">
    <property type="entry name" value="Ankyrin repeat"/>
    <property type="match status" value="1"/>
</dbReference>
<dbReference type="PROSITE" id="PS50088">
    <property type="entry name" value="ANK_REPEAT"/>
    <property type="match status" value="6"/>
</dbReference>
<keyword evidence="6" id="KW-0472">Membrane</keyword>
<dbReference type="SUPFAM" id="SSF56112">
    <property type="entry name" value="Protein kinase-like (PK-like)"/>
    <property type="match status" value="1"/>
</dbReference>